<evidence type="ECO:0000313" key="14">
    <source>
        <dbReference type="EMBL" id="MFC5068190.1"/>
    </source>
</evidence>
<evidence type="ECO:0000256" key="10">
    <source>
        <dbReference type="RuleBase" id="RU003983"/>
    </source>
</evidence>
<feature type="transmembrane region" description="Helical" evidence="12">
    <location>
        <begin position="18"/>
        <end position="43"/>
    </location>
</feature>
<evidence type="ECO:0000256" key="4">
    <source>
        <dbReference type="ARBA" id="ARBA00022723"/>
    </source>
</evidence>
<dbReference type="Pfam" id="PF01435">
    <property type="entry name" value="Peptidase_M48"/>
    <property type="match status" value="1"/>
</dbReference>
<feature type="domain" description="Peptidase M48" evidence="13">
    <location>
        <begin position="99"/>
        <end position="316"/>
    </location>
</feature>
<keyword evidence="3 12" id="KW-0812">Transmembrane</keyword>
<keyword evidence="8 10" id="KW-0482">Metalloprotease</keyword>
<feature type="transmembrane region" description="Helical" evidence="12">
    <location>
        <begin position="55"/>
        <end position="76"/>
    </location>
</feature>
<evidence type="ECO:0000256" key="1">
    <source>
        <dbReference type="ARBA" id="ARBA00022475"/>
    </source>
</evidence>
<protein>
    <submittedName>
        <fullName evidence="14">M48 family metallopeptidase</fullName>
    </submittedName>
</protein>
<evidence type="ECO:0000256" key="8">
    <source>
        <dbReference type="ARBA" id="ARBA00023049"/>
    </source>
</evidence>
<name>A0ABV9YZD1_9HYPH</name>
<evidence type="ECO:0000259" key="13">
    <source>
        <dbReference type="Pfam" id="PF01435"/>
    </source>
</evidence>
<keyword evidence="4" id="KW-0479">Metal-binding</keyword>
<keyword evidence="9 12" id="KW-0472">Membrane</keyword>
<dbReference type="InterPro" id="IPR050083">
    <property type="entry name" value="HtpX_protease"/>
</dbReference>
<sequence length="355" mass="38597">METVGLKTHIWNNALKTVLLLLGFPFLMLAVCYAFTLLWVAFLEDPTVLEGLERGLVLLPVAIAIALVVSGGWLLFSFFSHQWMIDTLTGAKPVSREAEPRLYNLVENLAISRGLPIPSIRVIERSALNAYASGVRRRHYTITVTRGLLDELDDAELEAVLAHEMTHIINGDVRLIVVAAVFAGLISLFGDLMTSDGTSGMRTANSITKTSSGSGKKKGGHIVIIVIAMLILIFARFAALALRMAISRRREFMADAGSVELTKNPDAMISALRKIERRSSLGAIPGQVEALFVDSESSGFWATHPSINQRCKALVRYAGGHDPGPRPIGTMEDGFEEQKTTPEAARDMGTEALPA</sequence>
<dbReference type="CDD" id="cd07340">
    <property type="entry name" value="M48B_Htpx_like"/>
    <property type="match status" value="1"/>
</dbReference>
<keyword evidence="7 12" id="KW-1133">Transmembrane helix</keyword>
<organism evidence="14 15">
    <name type="scientific">Flaviflagellibacter deserti</name>
    <dbReference type="NCBI Taxonomy" id="2267266"/>
    <lineage>
        <taxon>Bacteria</taxon>
        <taxon>Pseudomonadati</taxon>
        <taxon>Pseudomonadota</taxon>
        <taxon>Alphaproteobacteria</taxon>
        <taxon>Hyphomicrobiales</taxon>
        <taxon>Flaviflagellibacter</taxon>
    </lineage>
</organism>
<evidence type="ECO:0000256" key="11">
    <source>
        <dbReference type="SAM" id="MobiDB-lite"/>
    </source>
</evidence>
<gene>
    <name evidence="14" type="ORF">ACFPFW_09205</name>
</gene>
<proteinExistence type="inferred from homology"/>
<comment type="caution">
    <text evidence="14">The sequence shown here is derived from an EMBL/GenBank/DDBJ whole genome shotgun (WGS) entry which is preliminary data.</text>
</comment>
<dbReference type="Proteomes" id="UP001595796">
    <property type="component" value="Unassembled WGS sequence"/>
</dbReference>
<evidence type="ECO:0000256" key="2">
    <source>
        <dbReference type="ARBA" id="ARBA00022670"/>
    </source>
</evidence>
<keyword evidence="2 10" id="KW-0645">Protease</keyword>
<dbReference type="InterPro" id="IPR001915">
    <property type="entry name" value="Peptidase_M48"/>
</dbReference>
<keyword evidence="1" id="KW-1003">Cell membrane</keyword>
<evidence type="ECO:0000256" key="3">
    <source>
        <dbReference type="ARBA" id="ARBA00022692"/>
    </source>
</evidence>
<dbReference type="PANTHER" id="PTHR43221">
    <property type="entry name" value="PROTEASE HTPX"/>
    <property type="match status" value="1"/>
</dbReference>
<dbReference type="Gene3D" id="3.30.2010.10">
    <property type="entry name" value="Metalloproteases ('zincins'), catalytic domain"/>
    <property type="match status" value="1"/>
</dbReference>
<evidence type="ECO:0000313" key="15">
    <source>
        <dbReference type="Proteomes" id="UP001595796"/>
    </source>
</evidence>
<evidence type="ECO:0000256" key="5">
    <source>
        <dbReference type="ARBA" id="ARBA00022801"/>
    </source>
</evidence>
<evidence type="ECO:0000256" key="7">
    <source>
        <dbReference type="ARBA" id="ARBA00022989"/>
    </source>
</evidence>
<feature type="transmembrane region" description="Helical" evidence="12">
    <location>
        <begin position="222"/>
        <end position="242"/>
    </location>
</feature>
<keyword evidence="15" id="KW-1185">Reference proteome</keyword>
<dbReference type="EMBL" id="JBHSJF010000006">
    <property type="protein sequence ID" value="MFC5068190.1"/>
    <property type="molecule type" value="Genomic_DNA"/>
</dbReference>
<evidence type="ECO:0000256" key="9">
    <source>
        <dbReference type="ARBA" id="ARBA00023136"/>
    </source>
</evidence>
<accession>A0ABV9YZD1</accession>
<keyword evidence="5 10" id="KW-0378">Hydrolase</keyword>
<evidence type="ECO:0000256" key="6">
    <source>
        <dbReference type="ARBA" id="ARBA00022833"/>
    </source>
</evidence>
<comment type="similarity">
    <text evidence="10">Belongs to the peptidase M48 family.</text>
</comment>
<feature type="region of interest" description="Disordered" evidence="11">
    <location>
        <begin position="332"/>
        <end position="355"/>
    </location>
</feature>
<reference evidence="15" key="1">
    <citation type="journal article" date="2019" name="Int. J. Syst. Evol. Microbiol.">
        <title>The Global Catalogue of Microorganisms (GCM) 10K type strain sequencing project: providing services to taxonomists for standard genome sequencing and annotation.</title>
        <authorList>
            <consortium name="The Broad Institute Genomics Platform"/>
            <consortium name="The Broad Institute Genome Sequencing Center for Infectious Disease"/>
            <person name="Wu L."/>
            <person name="Ma J."/>
        </authorList>
    </citation>
    <scope>NUCLEOTIDE SEQUENCE [LARGE SCALE GENOMIC DNA]</scope>
    <source>
        <strain evidence="15">CGMCC 1.16444</strain>
    </source>
</reference>
<feature type="transmembrane region" description="Helical" evidence="12">
    <location>
        <begin position="173"/>
        <end position="193"/>
    </location>
</feature>
<dbReference type="PANTHER" id="PTHR43221:SF2">
    <property type="entry name" value="PROTEASE HTPX HOMOLOG"/>
    <property type="match status" value="1"/>
</dbReference>
<feature type="compositionally biased region" description="Basic and acidic residues" evidence="11">
    <location>
        <begin position="336"/>
        <end position="349"/>
    </location>
</feature>
<evidence type="ECO:0000256" key="12">
    <source>
        <dbReference type="SAM" id="Phobius"/>
    </source>
</evidence>
<keyword evidence="6 10" id="KW-0862">Zinc</keyword>
<dbReference type="RefSeq" id="WP_114955891.1">
    <property type="nucleotide sequence ID" value="NZ_JBHSJF010000006.1"/>
</dbReference>
<comment type="cofactor">
    <cofactor evidence="10">
        <name>Zn(2+)</name>
        <dbReference type="ChEBI" id="CHEBI:29105"/>
    </cofactor>
    <text evidence="10">Binds 1 zinc ion per subunit.</text>
</comment>